<dbReference type="AlphaFoldDB" id="A0A839S2H3"/>
<dbReference type="NCBIfam" id="NF005126">
    <property type="entry name" value="PRK06563.1"/>
    <property type="match status" value="1"/>
</dbReference>
<dbReference type="PANTHER" id="PTHR43802">
    <property type="entry name" value="ENOYL-COA HYDRATASE"/>
    <property type="match status" value="1"/>
</dbReference>
<accession>A0A839S2H3</accession>
<keyword evidence="3" id="KW-1185">Reference proteome</keyword>
<dbReference type="Gene3D" id="1.10.12.10">
    <property type="entry name" value="Lyase 2-enoyl-coa Hydratase, Chain A, domain 2"/>
    <property type="match status" value="1"/>
</dbReference>
<dbReference type="CDD" id="cd06558">
    <property type="entry name" value="crotonase-like"/>
    <property type="match status" value="1"/>
</dbReference>
<evidence type="ECO:0000313" key="2">
    <source>
        <dbReference type="EMBL" id="MBB3050907.1"/>
    </source>
</evidence>
<organism evidence="2 3">
    <name type="scientific">Prauserella isguenensis</name>
    <dbReference type="NCBI Taxonomy" id="1470180"/>
    <lineage>
        <taxon>Bacteria</taxon>
        <taxon>Bacillati</taxon>
        <taxon>Actinomycetota</taxon>
        <taxon>Actinomycetes</taxon>
        <taxon>Pseudonocardiales</taxon>
        <taxon>Pseudonocardiaceae</taxon>
        <taxon>Prauserella</taxon>
    </lineage>
</organism>
<comment type="caution">
    <text evidence="2">The sequence shown here is derived from an EMBL/GenBank/DDBJ whole genome shotgun (WGS) entry which is preliminary data.</text>
</comment>
<protein>
    <submittedName>
        <fullName evidence="2">Enoyl-CoA hydratase/carnithine racemase</fullName>
    </submittedName>
</protein>
<sequence>MSARVTVDRDGHVLLIGVNRPEKRNAWDRRTIEEVGLAYDRLAEDPEARVGVLYGHGDHFSAGLDLADVWPSVQDEGPGALSGGGAYDPFALWKPPVPKPVVLAVQGISFTLSIELALACDIVVGADDVRFRQLEIGRGIIPFGGATVRATTQLGWGNAMRFLLTGEEFGAEEAHRIGLVQEVVTPGAQVERATEIARLIGEQAPLGVQGTLANARVAQRLENERAAADHLRELLPGVLASEDAAEGLQSFVERRPARFTGR</sequence>
<evidence type="ECO:0000313" key="3">
    <source>
        <dbReference type="Proteomes" id="UP000550714"/>
    </source>
</evidence>
<dbReference type="Gene3D" id="3.90.226.10">
    <property type="entry name" value="2-enoyl-CoA Hydratase, Chain A, domain 1"/>
    <property type="match status" value="1"/>
</dbReference>
<dbReference type="Proteomes" id="UP000550714">
    <property type="component" value="Unassembled WGS sequence"/>
</dbReference>
<dbReference type="InterPro" id="IPR014748">
    <property type="entry name" value="Enoyl-CoA_hydra_C"/>
</dbReference>
<evidence type="ECO:0000256" key="1">
    <source>
        <dbReference type="ARBA" id="ARBA00005254"/>
    </source>
</evidence>
<dbReference type="InterPro" id="IPR029045">
    <property type="entry name" value="ClpP/crotonase-like_dom_sf"/>
</dbReference>
<dbReference type="InterPro" id="IPR001753">
    <property type="entry name" value="Enoyl-CoA_hydra/iso"/>
</dbReference>
<proteinExistence type="inferred from homology"/>
<reference evidence="2 3" key="1">
    <citation type="submission" date="2020-08" db="EMBL/GenBank/DDBJ databases">
        <title>Genomic Encyclopedia of Type Strains, Phase III (KMG-III): the genomes of soil and plant-associated and newly described type strains.</title>
        <authorList>
            <person name="Whitman W."/>
        </authorList>
    </citation>
    <scope>NUCLEOTIDE SEQUENCE [LARGE SCALE GENOMIC DNA]</scope>
    <source>
        <strain evidence="2 3">CECT 8577</strain>
    </source>
</reference>
<dbReference type="GO" id="GO:0003824">
    <property type="term" value="F:catalytic activity"/>
    <property type="evidence" value="ECO:0007669"/>
    <property type="project" value="UniProtKB-ARBA"/>
</dbReference>
<dbReference type="RefSeq" id="WP_183651869.1">
    <property type="nucleotide sequence ID" value="NZ_JACHWU010000002.1"/>
</dbReference>
<dbReference type="PANTHER" id="PTHR43802:SF1">
    <property type="entry name" value="IP11341P-RELATED"/>
    <property type="match status" value="1"/>
</dbReference>
<dbReference type="Pfam" id="PF00378">
    <property type="entry name" value="ECH_1"/>
    <property type="match status" value="1"/>
</dbReference>
<gene>
    <name evidence="2" type="ORF">FHS23_001930</name>
</gene>
<comment type="similarity">
    <text evidence="1">Belongs to the enoyl-CoA hydratase/isomerase family.</text>
</comment>
<dbReference type="SUPFAM" id="SSF52096">
    <property type="entry name" value="ClpP/crotonase"/>
    <property type="match status" value="1"/>
</dbReference>
<dbReference type="EMBL" id="JACHWU010000002">
    <property type="protein sequence ID" value="MBB3050907.1"/>
    <property type="molecule type" value="Genomic_DNA"/>
</dbReference>
<name>A0A839S2H3_9PSEU</name>